<evidence type="ECO:0000256" key="2">
    <source>
        <dbReference type="ARBA" id="ARBA00004687"/>
    </source>
</evidence>
<gene>
    <name evidence="11" type="ORF">UV74_C0013G0361</name>
</gene>
<comment type="pathway">
    <text evidence="2">Glycolipid biosynthesis; glycosylphosphatidylinositol-anchor biosynthesis.</text>
</comment>
<evidence type="ECO:0008006" key="13">
    <source>
        <dbReference type="Google" id="ProtNLM"/>
    </source>
</evidence>
<organism evidence="11 12">
    <name type="scientific">Candidatus Woesebacteria bacterium GW2011_GWB1_43_14</name>
    <dbReference type="NCBI Taxonomy" id="1618578"/>
    <lineage>
        <taxon>Bacteria</taxon>
        <taxon>Candidatus Woeseibacteriota</taxon>
    </lineage>
</organism>
<dbReference type="AlphaFoldDB" id="A0A0G1DHS3"/>
<dbReference type="GO" id="GO:0031501">
    <property type="term" value="C:mannosyltransferase complex"/>
    <property type="evidence" value="ECO:0007669"/>
    <property type="project" value="TreeGrafter"/>
</dbReference>
<keyword evidence="3" id="KW-0337">GPI-anchor biosynthesis</keyword>
<evidence type="ECO:0000256" key="10">
    <source>
        <dbReference type="SAM" id="Phobius"/>
    </source>
</evidence>
<evidence type="ECO:0000256" key="3">
    <source>
        <dbReference type="ARBA" id="ARBA00022502"/>
    </source>
</evidence>
<dbReference type="UniPathway" id="UPA00196"/>
<keyword evidence="8 10" id="KW-1133">Transmembrane helix</keyword>
<dbReference type="EMBL" id="LCFQ01000013">
    <property type="protein sequence ID" value="KKS97239.1"/>
    <property type="molecule type" value="Genomic_DNA"/>
</dbReference>
<keyword evidence="9 10" id="KW-0472">Membrane</keyword>
<comment type="subcellular location">
    <subcellularLocation>
        <location evidence="1">Endoplasmic reticulum membrane</location>
        <topology evidence="1">Multi-pass membrane protein</topology>
    </subcellularLocation>
</comment>
<dbReference type="GO" id="GO:0000009">
    <property type="term" value="F:alpha-1,6-mannosyltransferase activity"/>
    <property type="evidence" value="ECO:0007669"/>
    <property type="project" value="InterPro"/>
</dbReference>
<dbReference type="InterPro" id="IPR007315">
    <property type="entry name" value="PIG-V/Gpi18"/>
</dbReference>
<evidence type="ECO:0000313" key="11">
    <source>
        <dbReference type="EMBL" id="KKS97239.1"/>
    </source>
</evidence>
<sequence>MKKNDFWYLITMFTLWRVYLFLVALSATKMIPLQQNFLGGGMSNYQSAPWIWGWANFDGEHFLSIARYGYKPLQFFYFPVYPLVVRKISYFLGSGVDGFLFSGILSSNLAFFLGLIGFWKLIEIDYGKNITRLSVLLLLIFPTSFYFGSFYSEALFLCLSVWAFYFARKKKWFVAVVLASIASATRVIGIILLPALAWEMLSQNKSTGKIINCKLLFLLIIPVGLLIYMRYLYFRTGDYLEFLHSVEIFGSQRSSSFIVLPQVFYRYFFKILPSLNHSISPVIFTTYLELFSAIFFLTLCVLGWWKIRRSYWLFMASGYLLPTLSGSFSSMPRYVSVLFPGFILLAQYNCRIPLLMQKLLIILLLVGLAITSGLFIRGYWIA</sequence>
<evidence type="ECO:0000256" key="5">
    <source>
        <dbReference type="ARBA" id="ARBA00022679"/>
    </source>
</evidence>
<reference evidence="11 12" key="1">
    <citation type="journal article" date="2015" name="Nature">
        <title>rRNA introns, odd ribosomes, and small enigmatic genomes across a large radiation of phyla.</title>
        <authorList>
            <person name="Brown C.T."/>
            <person name="Hug L.A."/>
            <person name="Thomas B.C."/>
            <person name="Sharon I."/>
            <person name="Castelle C.J."/>
            <person name="Singh A."/>
            <person name="Wilkins M.J."/>
            <person name="Williams K.H."/>
            <person name="Banfield J.F."/>
        </authorList>
    </citation>
    <scope>NUCLEOTIDE SEQUENCE [LARGE SCALE GENOMIC DNA]</scope>
</reference>
<dbReference type="Proteomes" id="UP000034090">
    <property type="component" value="Unassembled WGS sequence"/>
</dbReference>
<dbReference type="GO" id="GO:0016020">
    <property type="term" value="C:membrane"/>
    <property type="evidence" value="ECO:0007669"/>
    <property type="project" value="GOC"/>
</dbReference>
<dbReference type="STRING" id="1618578.UV74_C0013G0361"/>
<keyword evidence="5" id="KW-0808">Transferase</keyword>
<accession>A0A0G1DHS3</accession>
<dbReference type="GO" id="GO:0006506">
    <property type="term" value="P:GPI anchor biosynthetic process"/>
    <property type="evidence" value="ECO:0007669"/>
    <property type="project" value="UniProtKB-UniPathway"/>
</dbReference>
<evidence type="ECO:0000256" key="4">
    <source>
        <dbReference type="ARBA" id="ARBA00022676"/>
    </source>
</evidence>
<evidence type="ECO:0000256" key="6">
    <source>
        <dbReference type="ARBA" id="ARBA00022692"/>
    </source>
</evidence>
<evidence type="ECO:0000313" key="12">
    <source>
        <dbReference type="Proteomes" id="UP000034090"/>
    </source>
</evidence>
<feature type="transmembrane region" description="Helical" evidence="10">
    <location>
        <begin position="99"/>
        <end position="121"/>
    </location>
</feature>
<evidence type="ECO:0000256" key="8">
    <source>
        <dbReference type="ARBA" id="ARBA00022989"/>
    </source>
</evidence>
<proteinExistence type="predicted"/>
<dbReference type="PANTHER" id="PTHR12468:SF2">
    <property type="entry name" value="GPI MANNOSYLTRANSFERASE 2"/>
    <property type="match status" value="1"/>
</dbReference>
<feature type="transmembrane region" description="Helical" evidence="10">
    <location>
        <begin position="6"/>
        <end position="25"/>
    </location>
</feature>
<feature type="transmembrane region" description="Helical" evidence="10">
    <location>
        <begin position="172"/>
        <end position="194"/>
    </location>
</feature>
<evidence type="ECO:0000256" key="9">
    <source>
        <dbReference type="ARBA" id="ARBA00023136"/>
    </source>
</evidence>
<dbReference type="GO" id="GO:0004376">
    <property type="term" value="F:GPI mannosyltransferase activity"/>
    <property type="evidence" value="ECO:0007669"/>
    <property type="project" value="InterPro"/>
</dbReference>
<feature type="transmembrane region" description="Helical" evidence="10">
    <location>
        <begin position="133"/>
        <end position="166"/>
    </location>
</feature>
<evidence type="ECO:0000256" key="7">
    <source>
        <dbReference type="ARBA" id="ARBA00022824"/>
    </source>
</evidence>
<comment type="caution">
    <text evidence="11">The sequence shown here is derived from an EMBL/GenBank/DDBJ whole genome shotgun (WGS) entry which is preliminary data.</text>
</comment>
<keyword evidence="6 10" id="KW-0812">Transmembrane</keyword>
<evidence type="ECO:0000256" key="1">
    <source>
        <dbReference type="ARBA" id="ARBA00004477"/>
    </source>
</evidence>
<keyword evidence="7" id="KW-0256">Endoplasmic reticulum</keyword>
<feature type="transmembrane region" description="Helical" evidence="10">
    <location>
        <begin position="215"/>
        <end position="233"/>
    </location>
</feature>
<feature type="transmembrane region" description="Helical" evidence="10">
    <location>
        <begin position="282"/>
        <end position="304"/>
    </location>
</feature>
<name>A0A0G1DHS3_9BACT</name>
<dbReference type="PANTHER" id="PTHR12468">
    <property type="entry name" value="GPI MANNOSYLTRANSFERASE 2"/>
    <property type="match status" value="1"/>
</dbReference>
<keyword evidence="4" id="KW-0328">Glycosyltransferase</keyword>
<feature type="transmembrane region" description="Helical" evidence="10">
    <location>
        <begin position="359"/>
        <end position="380"/>
    </location>
</feature>
<protein>
    <recommendedName>
        <fullName evidence="13">Glycosyltransferase RgtA/B/C/D-like domain-containing protein</fullName>
    </recommendedName>
</protein>